<dbReference type="Proteomes" id="UP000807825">
    <property type="component" value="Unassembled WGS sequence"/>
</dbReference>
<evidence type="ECO:0000256" key="5">
    <source>
        <dbReference type="ARBA" id="ARBA00023136"/>
    </source>
</evidence>
<gene>
    <name evidence="8" type="ORF">HY912_16365</name>
</gene>
<dbReference type="EMBL" id="JACRDE010000426">
    <property type="protein sequence ID" value="MBI5251064.1"/>
    <property type="molecule type" value="Genomic_DNA"/>
</dbReference>
<evidence type="ECO:0000256" key="1">
    <source>
        <dbReference type="ARBA" id="ARBA00004141"/>
    </source>
</evidence>
<evidence type="ECO:0000313" key="9">
    <source>
        <dbReference type="Proteomes" id="UP000807825"/>
    </source>
</evidence>
<dbReference type="PANTHER" id="PTHR32322:SF2">
    <property type="entry name" value="EAMA DOMAIN-CONTAINING PROTEIN"/>
    <property type="match status" value="1"/>
</dbReference>
<feature type="transmembrane region" description="Helical" evidence="6">
    <location>
        <begin position="215"/>
        <end position="237"/>
    </location>
</feature>
<feature type="domain" description="EamA" evidence="7">
    <location>
        <begin position="157"/>
        <end position="288"/>
    </location>
</feature>
<keyword evidence="5 6" id="KW-0472">Membrane</keyword>
<dbReference type="PANTHER" id="PTHR32322">
    <property type="entry name" value="INNER MEMBRANE TRANSPORTER"/>
    <property type="match status" value="1"/>
</dbReference>
<evidence type="ECO:0000256" key="4">
    <source>
        <dbReference type="ARBA" id="ARBA00022989"/>
    </source>
</evidence>
<dbReference type="GO" id="GO:0016020">
    <property type="term" value="C:membrane"/>
    <property type="evidence" value="ECO:0007669"/>
    <property type="project" value="UniProtKB-SubCell"/>
</dbReference>
<feature type="transmembrane region" description="Helical" evidence="6">
    <location>
        <begin position="180"/>
        <end position="203"/>
    </location>
</feature>
<dbReference type="InterPro" id="IPR000620">
    <property type="entry name" value="EamA_dom"/>
</dbReference>
<proteinExistence type="inferred from homology"/>
<feature type="transmembrane region" description="Helical" evidence="6">
    <location>
        <begin position="62"/>
        <end position="79"/>
    </location>
</feature>
<evidence type="ECO:0000259" key="7">
    <source>
        <dbReference type="Pfam" id="PF00892"/>
    </source>
</evidence>
<dbReference type="InterPro" id="IPR050638">
    <property type="entry name" value="AA-Vitamin_Transporters"/>
</dbReference>
<comment type="similarity">
    <text evidence="2">Belongs to the EamA transporter family.</text>
</comment>
<feature type="transmembrane region" description="Helical" evidence="6">
    <location>
        <begin position="85"/>
        <end position="107"/>
    </location>
</feature>
<dbReference type="InterPro" id="IPR037185">
    <property type="entry name" value="EmrE-like"/>
</dbReference>
<keyword evidence="3 6" id="KW-0812">Transmembrane</keyword>
<dbReference type="Gene3D" id="1.10.3730.20">
    <property type="match status" value="1"/>
</dbReference>
<feature type="transmembrane region" description="Helical" evidence="6">
    <location>
        <begin position="243"/>
        <end position="265"/>
    </location>
</feature>
<accession>A0A9D6V578</accession>
<comment type="subcellular location">
    <subcellularLocation>
        <location evidence="1">Membrane</location>
        <topology evidence="1">Multi-pass membrane protein</topology>
    </subcellularLocation>
</comment>
<reference evidence="8" key="1">
    <citation type="submission" date="2020-07" db="EMBL/GenBank/DDBJ databases">
        <title>Huge and variable diversity of episymbiotic CPR bacteria and DPANN archaea in groundwater ecosystems.</title>
        <authorList>
            <person name="He C.Y."/>
            <person name="Keren R."/>
            <person name="Whittaker M."/>
            <person name="Farag I.F."/>
            <person name="Doudna J."/>
            <person name="Cate J.H.D."/>
            <person name="Banfield J.F."/>
        </authorList>
    </citation>
    <scope>NUCLEOTIDE SEQUENCE</scope>
    <source>
        <strain evidence="8">NC_groundwater_1664_Pr3_B-0.1um_52_9</strain>
    </source>
</reference>
<feature type="transmembrane region" description="Helical" evidence="6">
    <location>
        <begin position="114"/>
        <end position="132"/>
    </location>
</feature>
<organism evidence="8 9">
    <name type="scientific">Desulfomonile tiedjei</name>
    <dbReference type="NCBI Taxonomy" id="2358"/>
    <lineage>
        <taxon>Bacteria</taxon>
        <taxon>Pseudomonadati</taxon>
        <taxon>Thermodesulfobacteriota</taxon>
        <taxon>Desulfomonilia</taxon>
        <taxon>Desulfomonilales</taxon>
        <taxon>Desulfomonilaceae</taxon>
        <taxon>Desulfomonile</taxon>
    </lineage>
</organism>
<sequence length="289" mass="31599">MNWFTIALACAFLTACCDSISKRIMQENDEWITGTVILAISLLVLSPVFFSLDRKPFTTDLAILLAVALPLEVFAYYLFLSSIRMAALSLTVPLLAFTPVLTVVSSWAILGEGISWTGGLGISLVTMGAYVLNGDLANRNLLAPITAIFSHPGSRRMFLVAVIWSVTSTLGKKGVILYDAIPFGVVLVFGDLVIFSLVALLRVRMGWTECHARKNMPGLFVLAGILMAGAEVTHFVAVSLAPVAYMISVKRLSLVFGVIMGWLFFRERNIGYRLMGASIMVCGVFFIYY</sequence>
<feature type="domain" description="EamA" evidence="7">
    <location>
        <begin position="4"/>
        <end position="133"/>
    </location>
</feature>
<protein>
    <submittedName>
        <fullName evidence="8">EamA family transporter</fullName>
    </submittedName>
</protein>
<dbReference type="SUPFAM" id="SSF103481">
    <property type="entry name" value="Multidrug resistance efflux transporter EmrE"/>
    <property type="match status" value="2"/>
</dbReference>
<dbReference type="Pfam" id="PF00892">
    <property type="entry name" value="EamA"/>
    <property type="match status" value="2"/>
</dbReference>
<feature type="transmembrane region" description="Helical" evidence="6">
    <location>
        <begin position="31"/>
        <end position="50"/>
    </location>
</feature>
<feature type="transmembrane region" description="Helical" evidence="6">
    <location>
        <begin position="270"/>
        <end position="288"/>
    </location>
</feature>
<dbReference type="AlphaFoldDB" id="A0A9D6V578"/>
<comment type="caution">
    <text evidence="8">The sequence shown here is derived from an EMBL/GenBank/DDBJ whole genome shotgun (WGS) entry which is preliminary data.</text>
</comment>
<name>A0A9D6V578_9BACT</name>
<evidence type="ECO:0000256" key="2">
    <source>
        <dbReference type="ARBA" id="ARBA00007362"/>
    </source>
</evidence>
<evidence type="ECO:0000256" key="6">
    <source>
        <dbReference type="SAM" id="Phobius"/>
    </source>
</evidence>
<evidence type="ECO:0000313" key="8">
    <source>
        <dbReference type="EMBL" id="MBI5251064.1"/>
    </source>
</evidence>
<evidence type="ECO:0000256" key="3">
    <source>
        <dbReference type="ARBA" id="ARBA00022692"/>
    </source>
</evidence>
<keyword evidence="4 6" id="KW-1133">Transmembrane helix</keyword>